<accession>A0A0D3BKY6</accession>
<dbReference type="HOGENOM" id="CLU_1273796_0_0_1"/>
<dbReference type="Proteomes" id="UP000032141">
    <property type="component" value="Chromosome C3"/>
</dbReference>
<name>A0A0D3BKY6_BRAOL</name>
<dbReference type="EnsemblPlants" id="Bo3g164330.1">
    <property type="protein sequence ID" value="Bo3g164330.1"/>
    <property type="gene ID" value="Bo3g164330"/>
</dbReference>
<feature type="transmembrane region" description="Helical" evidence="1">
    <location>
        <begin position="76"/>
        <end position="100"/>
    </location>
</feature>
<keyword evidence="3" id="KW-1185">Reference proteome</keyword>
<keyword evidence="1" id="KW-1133">Transmembrane helix</keyword>
<evidence type="ECO:0000313" key="2">
    <source>
        <dbReference type="EnsemblPlants" id="Bo3g164330.1"/>
    </source>
</evidence>
<dbReference type="Gramene" id="Bo3g164330.1">
    <property type="protein sequence ID" value="Bo3g164330.1"/>
    <property type="gene ID" value="Bo3g164330"/>
</dbReference>
<evidence type="ECO:0000256" key="1">
    <source>
        <dbReference type="SAM" id="Phobius"/>
    </source>
</evidence>
<evidence type="ECO:0000313" key="3">
    <source>
        <dbReference type="Proteomes" id="UP000032141"/>
    </source>
</evidence>
<proteinExistence type="predicted"/>
<reference evidence="2 3" key="1">
    <citation type="journal article" date="2014" name="Genome Biol.">
        <title>Transcriptome and methylome profiling reveals relics of genome dominance in the mesopolyploid Brassica oleracea.</title>
        <authorList>
            <person name="Parkin I.A."/>
            <person name="Koh C."/>
            <person name="Tang H."/>
            <person name="Robinson S.J."/>
            <person name="Kagale S."/>
            <person name="Clarke W.E."/>
            <person name="Town C.D."/>
            <person name="Nixon J."/>
            <person name="Krishnakumar V."/>
            <person name="Bidwell S.L."/>
            <person name="Denoeud F."/>
            <person name="Belcram H."/>
            <person name="Links M.G."/>
            <person name="Just J."/>
            <person name="Clarke C."/>
            <person name="Bender T."/>
            <person name="Huebert T."/>
            <person name="Mason A.S."/>
            <person name="Pires J.C."/>
            <person name="Barker G."/>
            <person name="Moore J."/>
            <person name="Walley P.G."/>
            <person name="Manoli S."/>
            <person name="Batley J."/>
            <person name="Edwards D."/>
            <person name="Nelson M.N."/>
            <person name="Wang X."/>
            <person name="Paterson A.H."/>
            <person name="King G."/>
            <person name="Bancroft I."/>
            <person name="Chalhoub B."/>
            <person name="Sharpe A.G."/>
        </authorList>
    </citation>
    <scope>NUCLEOTIDE SEQUENCE</scope>
    <source>
        <strain evidence="2 3">cv. TO1000</strain>
    </source>
</reference>
<sequence>MSFATQLPSISARFSPTCSSCCGKWVFSVSLNINSPPSSFGNVFSQPKLANPIASVALTERILRVKERDSSRLHGFIFVTVLNRLYIFLNVVYIISFLLIRFSGFYNWEFGGGGGGVCGGGGGGWKFRGGEGSGGVFGGLTGGVCGGVVGGVWGGLCGGVCGGVNGRGTEGGWEFGGGDGGVCGGGGGGWKFRGGEEGCGVFGGGASGVCGDVVGGV</sequence>
<dbReference type="AlphaFoldDB" id="A0A0D3BKY6"/>
<keyword evidence="1" id="KW-0472">Membrane</keyword>
<reference evidence="2" key="2">
    <citation type="submission" date="2015-03" db="UniProtKB">
        <authorList>
            <consortium name="EnsemblPlants"/>
        </authorList>
    </citation>
    <scope>IDENTIFICATION</scope>
</reference>
<protein>
    <submittedName>
        <fullName evidence="2">Uncharacterized protein</fullName>
    </submittedName>
</protein>
<keyword evidence="1" id="KW-0812">Transmembrane</keyword>
<organism evidence="2 3">
    <name type="scientific">Brassica oleracea var. oleracea</name>
    <dbReference type="NCBI Taxonomy" id="109376"/>
    <lineage>
        <taxon>Eukaryota</taxon>
        <taxon>Viridiplantae</taxon>
        <taxon>Streptophyta</taxon>
        <taxon>Embryophyta</taxon>
        <taxon>Tracheophyta</taxon>
        <taxon>Spermatophyta</taxon>
        <taxon>Magnoliopsida</taxon>
        <taxon>eudicotyledons</taxon>
        <taxon>Gunneridae</taxon>
        <taxon>Pentapetalae</taxon>
        <taxon>rosids</taxon>
        <taxon>malvids</taxon>
        <taxon>Brassicales</taxon>
        <taxon>Brassicaceae</taxon>
        <taxon>Brassiceae</taxon>
        <taxon>Brassica</taxon>
    </lineage>
</organism>